<keyword evidence="2" id="KW-0645">Protease</keyword>
<evidence type="ECO:0000256" key="3">
    <source>
        <dbReference type="ARBA" id="ARBA00022729"/>
    </source>
</evidence>
<name>A0A4Q2DWA9_9AGAR</name>
<dbReference type="AlphaFoldDB" id="A0A4Q2DWA9"/>
<evidence type="ECO:0000313" key="8">
    <source>
        <dbReference type="Proteomes" id="UP000290288"/>
    </source>
</evidence>
<dbReference type="OrthoDB" id="1735038at2759"/>
<dbReference type="Gene3D" id="3.40.50.1820">
    <property type="entry name" value="alpha/beta hydrolase"/>
    <property type="match status" value="1"/>
</dbReference>
<proteinExistence type="inferred from homology"/>
<evidence type="ECO:0000256" key="6">
    <source>
        <dbReference type="SAM" id="SignalP"/>
    </source>
</evidence>
<dbReference type="PANTHER" id="PTHR11010:SF23">
    <property type="entry name" value="SERINE PEPTIDASE"/>
    <property type="match status" value="1"/>
</dbReference>
<dbReference type="InterPro" id="IPR029058">
    <property type="entry name" value="AB_hydrolase_fold"/>
</dbReference>
<keyword evidence="5" id="KW-0325">Glycoprotein</keyword>
<evidence type="ECO:0000256" key="1">
    <source>
        <dbReference type="ARBA" id="ARBA00011079"/>
    </source>
</evidence>
<dbReference type="Proteomes" id="UP000290288">
    <property type="component" value="Unassembled WGS sequence"/>
</dbReference>
<comment type="similarity">
    <text evidence="1">Belongs to the peptidase S28 family.</text>
</comment>
<dbReference type="GO" id="GO:0008239">
    <property type="term" value="F:dipeptidyl-peptidase activity"/>
    <property type="evidence" value="ECO:0007669"/>
    <property type="project" value="TreeGrafter"/>
</dbReference>
<feature type="signal peptide" evidence="6">
    <location>
        <begin position="1"/>
        <end position="25"/>
    </location>
</feature>
<evidence type="ECO:0000256" key="2">
    <source>
        <dbReference type="ARBA" id="ARBA00022670"/>
    </source>
</evidence>
<evidence type="ECO:0000313" key="7">
    <source>
        <dbReference type="EMBL" id="RXW23936.1"/>
    </source>
</evidence>
<dbReference type="InterPro" id="IPR008758">
    <property type="entry name" value="Peptidase_S28"/>
</dbReference>
<dbReference type="Pfam" id="PF05577">
    <property type="entry name" value="Peptidase_S28"/>
    <property type="match status" value="1"/>
</dbReference>
<keyword evidence="3 6" id="KW-0732">Signal</keyword>
<protein>
    <submittedName>
        <fullName evidence="7">Uncharacterized protein</fullName>
    </submittedName>
</protein>
<evidence type="ECO:0000256" key="5">
    <source>
        <dbReference type="ARBA" id="ARBA00023180"/>
    </source>
</evidence>
<dbReference type="GO" id="GO:0006508">
    <property type="term" value="P:proteolysis"/>
    <property type="evidence" value="ECO:0007669"/>
    <property type="project" value="UniProtKB-KW"/>
</dbReference>
<dbReference type="GO" id="GO:0070008">
    <property type="term" value="F:serine-type exopeptidase activity"/>
    <property type="evidence" value="ECO:0007669"/>
    <property type="project" value="InterPro"/>
</dbReference>
<keyword evidence="8" id="KW-1185">Reference proteome</keyword>
<reference evidence="7 8" key="1">
    <citation type="submission" date="2019-01" db="EMBL/GenBank/DDBJ databases">
        <title>Draft genome sequence of Psathyrella aberdarensis IHI B618.</title>
        <authorList>
            <person name="Buettner E."/>
            <person name="Kellner H."/>
        </authorList>
    </citation>
    <scope>NUCLEOTIDE SEQUENCE [LARGE SCALE GENOMIC DNA]</scope>
    <source>
        <strain evidence="7 8">IHI B618</strain>
    </source>
</reference>
<keyword evidence="4" id="KW-0378">Hydrolase</keyword>
<dbReference type="EMBL" id="SDEE01000029">
    <property type="protein sequence ID" value="RXW23936.1"/>
    <property type="molecule type" value="Genomic_DNA"/>
</dbReference>
<sequence>MPPSRSFRLNSSIALLLAVSQLISAAIVSWEPYLEGHRDSLQNFGNFNGRHIAKPGPGLHKSRPVVDVNGNTIPNYDVVYEFDQLIDHNNASRGTFKTRYYHTWEYYREGGPIILLTPGERPIDVPSDGSLSMTNTSISGAIAQATKGAVVMLEHRFYGESNPFPDLSVDSLKLHTISQALQDFVYFARNVKLAMPGGDGEGIRPHRSPWIFVGGSYAGALATFIMEQYACLTLIKCIPQSY</sequence>
<feature type="chain" id="PRO_5020879575" evidence="6">
    <location>
        <begin position="26"/>
        <end position="242"/>
    </location>
</feature>
<dbReference type="SUPFAM" id="SSF53474">
    <property type="entry name" value="alpha/beta-Hydrolases"/>
    <property type="match status" value="1"/>
</dbReference>
<evidence type="ECO:0000256" key="4">
    <source>
        <dbReference type="ARBA" id="ARBA00022801"/>
    </source>
</evidence>
<organism evidence="7 8">
    <name type="scientific">Candolleomyces aberdarensis</name>
    <dbReference type="NCBI Taxonomy" id="2316362"/>
    <lineage>
        <taxon>Eukaryota</taxon>
        <taxon>Fungi</taxon>
        <taxon>Dikarya</taxon>
        <taxon>Basidiomycota</taxon>
        <taxon>Agaricomycotina</taxon>
        <taxon>Agaricomycetes</taxon>
        <taxon>Agaricomycetidae</taxon>
        <taxon>Agaricales</taxon>
        <taxon>Agaricineae</taxon>
        <taxon>Psathyrellaceae</taxon>
        <taxon>Candolleomyces</taxon>
    </lineage>
</organism>
<gene>
    <name evidence="7" type="ORF">EST38_g1913</name>
</gene>
<comment type="caution">
    <text evidence="7">The sequence shown here is derived from an EMBL/GenBank/DDBJ whole genome shotgun (WGS) entry which is preliminary data.</text>
</comment>
<accession>A0A4Q2DWA9</accession>
<dbReference type="PANTHER" id="PTHR11010">
    <property type="entry name" value="PROTEASE S28 PRO-X CARBOXYPEPTIDASE-RELATED"/>
    <property type="match status" value="1"/>
</dbReference>